<evidence type="ECO:0000256" key="2">
    <source>
        <dbReference type="ARBA" id="ARBA00022598"/>
    </source>
</evidence>
<keyword evidence="7" id="KW-0227">DNA damage</keyword>
<keyword evidence="8" id="KW-0067">ATP-binding</keyword>
<evidence type="ECO:0000256" key="3">
    <source>
        <dbReference type="ARBA" id="ARBA00022618"/>
    </source>
</evidence>
<dbReference type="GO" id="GO:0006310">
    <property type="term" value="P:DNA recombination"/>
    <property type="evidence" value="ECO:0007669"/>
    <property type="project" value="UniProtKB-KW"/>
</dbReference>
<organism evidence="15 16">
    <name type="scientific">Niastella caeni</name>
    <dbReference type="NCBI Taxonomy" id="2569763"/>
    <lineage>
        <taxon>Bacteria</taxon>
        <taxon>Pseudomonadati</taxon>
        <taxon>Bacteroidota</taxon>
        <taxon>Chitinophagia</taxon>
        <taxon>Chitinophagales</taxon>
        <taxon>Chitinophagaceae</taxon>
        <taxon>Niastella</taxon>
    </lineage>
</organism>
<evidence type="ECO:0000256" key="9">
    <source>
        <dbReference type="ARBA" id="ARBA00022842"/>
    </source>
</evidence>
<dbReference type="Pfam" id="PF01068">
    <property type="entry name" value="DNA_ligase_A_M"/>
    <property type="match status" value="1"/>
</dbReference>
<evidence type="ECO:0000256" key="10">
    <source>
        <dbReference type="ARBA" id="ARBA00023172"/>
    </source>
</evidence>
<dbReference type="Gene3D" id="3.30.470.30">
    <property type="entry name" value="DNA ligase/mRNA capping enzyme"/>
    <property type="match status" value="1"/>
</dbReference>
<gene>
    <name evidence="15" type="ORF">FAM09_27910</name>
</gene>
<dbReference type="Gene3D" id="2.40.50.140">
    <property type="entry name" value="Nucleic acid-binding proteins"/>
    <property type="match status" value="1"/>
</dbReference>
<dbReference type="InterPro" id="IPR012309">
    <property type="entry name" value="DNA_ligase_ATP-dep_C"/>
</dbReference>
<dbReference type="PANTHER" id="PTHR45674:SF13">
    <property type="entry name" value="DNA LIGASE-RELATED"/>
    <property type="match status" value="1"/>
</dbReference>
<dbReference type="InterPro" id="IPR050191">
    <property type="entry name" value="ATP-dep_DNA_ligase"/>
</dbReference>
<evidence type="ECO:0000256" key="7">
    <source>
        <dbReference type="ARBA" id="ARBA00022763"/>
    </source>
</evidence>
<dbReference type="NCBIfam" id="NF006701">
    <property type="entry name" value="PRK09247.1"/>
    <property type="match status" value="1"/>
</dbReference>
<dbReference type="GO" id="GO:0046872">
    <property type="term" value="F:metal ion binding"/>
    <property type="evidence" value="ECO:0007669"/>
    <property type="project" value="UniProtKB-KW"/>
</dbReference>
<dbReference type="GO" id="GO:0051301">
    <property type="term" value="P:cell division"/>
    <property type="evidence" value="ECO:0007669"/>
    <property type="project" value="UniProtKB-KW"/>
</dbReference>
<dbReference type="InterPro" id="IPR012308">
    <property type="entry name" value="DNA_ligase_ATP-dep_N"/>
</dbReference>
<evidence type="ECO:0000256" key="5">
    <source>
        <dbReference type="ARBA" id="ARBA00022723"/>
    </source>
</evidence>
<evidence type="ECO:0000256" key="11">
    <source>
        <dbReference type="ARBA" id="ARBA00023204"/>
    </source>
</evidence>
<keyword evidence="16" id="KW-1185">Reference proteome</keyword>
<dbReference type="EC" id="6.5.1.1" evidence="1"/>
<keyword evidence="11" id="KW-0234">DNA repair</keyword>
<dbReference type="EMBL" id="STFF01000012">
    <property type="protein sequence ID" value="THU32013.1"/>
    <property type="molecule type" value="Genomic_DNA"/>
</dbReference>
<keyword evidence="9" id="KW-0460">Magnesium</keyword>
<reference evidence="15 16" key="1">
    <citation type="submission" date="2019-04" db="EMBL/GenBank/DDBJ databases">
        <title>Niastella caeni sp. nov., isolated from activated sludge.</title>
        <authorList>
            <person name="Sheng M."/>
        </authorList>
    </citation>
    <scope>NUCLEOTIDE SEQUENCE [LARGE SCALE GENOMIC DNA]</scope>
    <source>
        <strain evidence="15 16">HX-2-15</strain>
    </source>
</reference>
<dbReference type="Gene3D" id="1.10.3260.10">
    <property type="entry name" value="DNA ligase, ATP-dependent, N-terminal domain"/>
    <property type="match status" value="1"/>
</dbReference>
<dbReference type="SUPFAM" id="SSF50249">
    <property type="entry name" value="Nucleic acid-binding proteins"/>
    <property type="match status" value="1"/>
</dbReference>
<dbReference type="PANTHER" id="PTHR45674">
    <property type="entry name" value="DNA LIGASE 1/3 FAMILY MEMBER"/>
    <property type="match status" value="1"/>
</dbReference>
<evidence type="ECO:0000313" key="16">
    <source>
        <dbReference type="Proteomes" id="UP000306918"/>
    </source>
</evidence>
<dbReference type="SUPFAM" id="SSF56091">
    <property type="entry name" value="DNA ligase/mRNA capping enzyme, catalytic domain"/>
    <property type="match status" value="1"/>
</dbReference>
<dbReference type="Pfam" id="PF04675">
    <property type="entry name" value="DNA_ligase_A_N"/>
    <property type="match status" value="1"/>
</dbReference>
<feature type="domain" description="ATP-dependent DNA ligase family profile" evidence="14">
    <location>
        <begin position="314"/>
        <end position="444"/>
    </location>
</feature>
<evidence type="ECO:0000256" key="13">
    <source>
        <dbReference type="ARBA" id="ARBA00034003"/>
    </source>
</evidence>
<dbReference type="InterPro" id="IPR026333">
    <property type="entry name" value="ATP_dep_DNA_lig_pp_1105_fam"/>
</dbReference>
<dbReference type="OrthoDB" id="9767858at2"/>
<keyword evidence="12" id="KW-0131">Cell cycle</keyword>
<keyword evidence="5" id="KW-0479">Metal-binding</keyword>
<dbReference type="GO" id="GO:0006260">
    <property type="term" value="P:DNA replication"/>
    <property type="evidence" value="ECO:0007669"/>
    <property type="project" value="UniProtKB-KW"/>
</dbReference>
<dbReference type="Pfam" id="PF04679">
    <property type="entry name" value="DNA_ligase_A_C"/>
    <property type="match status" value="1"/>
</dbReference>
<dbReference type="PROSITE" id="PS00697">
    <property type="entry name" value="DNA_LIGASE_A1"/>
    <property type="match status" value="1"/>
</dbReference>
<keyword evidence="2 15" id="KW-0436">Ligase</keyword>
<dbReference type="Proteomes" id="UP000306918">
    <property type="component" value="Unassembled WGS sequence"/>
</dbReference>
<dbReference type="CDD" id="cd07972">
    <property type="entry name" value="OBF_DNA_ligase_Arch_LigB"/>
    <property type="match status" value="1"/>
</dbReference>
<evidence type="ECO:0000259" key="14">
    <source>
        <dbReference type="PROSITE" id="PS50160"/>
    </source>
</evidence>
<dbReference type="GO" id="GO:0006281">
    <property type="term" value="P:DNA repair"/>
    <property type="evidence" value="ECO:0007669"/>
    <property type="project" value="UniProtKB-KW"/>
</dbReference>
<dbReference type="InterPro" id="IPR012310">
    <property type="entry name" value="DNA_ligase_ATP-dep_cent"/>
</dbReference>
<keyword evidence="4" id="KW-0235">DNA replication</keyword>
<keyword evidence="10" id="KW-0233">DNA recombination</keyword>
<evidence type="ECO:0000256" key="4">
    <source>
        <dbReference type="ARBA" id="ARBA00022705"/>
    </source>
</evidence>
<sequence length="541" mass="61840">MRTFAQLIYNLSGSTKTNDKLDALSTYFAHADEKDKVWVIALFSGRRPRRTVSGTQLAVWCTELVNLPIWLFQECYHTVGDLSETIALLIPEKKGPHSSPPVGGEGRKGAALHYYVEKFQQLEKAPEAEKKQFILQSWQELSSRERFVFNKLLSGTFRVGVSQKLMVNALARTVQLEPNIIAHRISGNWDPATTSFEQLLSEQSAQTDHSKPYPFYLAYALEGALQELGDPADWQAEWKWDGIRGQVIKRNDQLFVWSRGEDLITEKFPEFEILRSKLPNGVVIDGEILPYKDGQVLNFNVLQTRIGRKNVTKKHLQEAPAGLFAYDLLELNGEDIRSMALSERRAALEKLIISLQLSWLQLSPIVTFSNWDELTTIREQSRSINSEGIMLKRKSSAYLVGRRRGDWWKWKIDPLTIDAVMVYAQKGAGRRSNLYTDYTFAVRDGDKLVPFTKAYSGLTDKEFAQVDSFVKRNSLEKFGPVRTVKPELVFEIAFEGIAASNRHKSGVALRFPRISRWRTDKPPEEINTLEDLKRMLELYGK</sequence>
<dbReference type="GO" id="GO:0005524">
    <property type="term" value="F:ATP binding"/>
    <property type="evidence" value="ECO:0007669"/>
    <property type="project" value="UniProtKB-KW"/>
</dbReference>
<dbReference type="GO" id="GO:0003910">
    <property type="term" value="F:DNA ligase (ATP) activity"/>
    <property type="evidence" value="ECO:0007669"/>
    <property type="project" value="UniProtKB-EC"/>
</dbReference>
<dbReference type="RefSeq" id="WP_136580457.1">
    <property type="nucleotide sequence ID" value="NZ_STFF01000012.1"/>
</dbReference>
<name>A0A4S8HB79_9BACT</name>
<comment type="catalytic activity">
    <reaction evidence="13">
        <text>ATP + (deoxyribonucleotide)n-3'-hydroxyl + 5'-phospho-(deoxyribonucleotide)m = (deoxyribonucleotide)n+m + AMP + diphosphate.</text>
        <dbReference type="EC" id="6.5.1.1"/>
    </reaction>
</comment>
<evidence type="ECO:0000256" key="12">
    <source>
        <dbReference type="ARBA" id="ARBA00023306"/>
    </source>
</evidence>
<accession>A0A4S8HB79</accession>
<evidence type="ECO:0000256" key="6">
    <source>
        <dbReference type="ARBA" id="ARBA00022741"/>
    </source>
</evidence>
<dbReference type="GO" id="GO:0003677">
    <property type="term" value="F:DNA binding"/>
    <property type="evidence" value="ECO:0007669"/>
    <property type="project" value="InterPro"/>
</dbReference>
<comment type="caution">
    <text evidence="15">The sequence shown here is derived from an EMBL/GenBank/DDBJ whole genome shotgun (WGS) entry which is preliminary data.</text>
</comment>
<evidence type="ECO:0000313" key="15">
    <source>
        <dbReference type="EMBL" id="THU32013.1"/>
    </source>
</evidence>
<evidence type="ECO:0000256" key="8">
    <source>
        <dbReference type="ARBA" id="ARBA00022840"/>
    </source>
</evidence>
<dbReference type="NCBIfam" id="TIGR04120">
    <property type="entry name" value="DNA_lig_bact"/>
    <property type="match status" value="1"/>
</dbReference>
<dbReference type="InterPro" id="IPR036599">
    <property type="entry name" value="DNA_ligase_N_sf"/>
</dbReference>
<keyword evidence="3" id="KW-0132">Cell division</keyword>
<keyword evidence="6" id="KW-0547">Nucleotide-binding</keyword>
<dbReference type="AlphaFoldDB" id="A0A4S8HB79"/>
<evidence type="ECO:0000256" key="1">
    <source>
        <dbReference type="ARBA" id="ARBA00012727"/>
    </source>
</evidence>
<proteinExistence type="predicted"/>
<dbReference type="InterPro" id="IPR012340">
    <property type="entry name" value="NA-bd_OB-fold"/>
</dbReference>
<dbReference type="InterPro" id="IPR016059">
    <property type="entry name" value="DNA_ligase_ATP-dep_CS"/>
</dbReference>
<protein>
    <recommendedName>
        <fullName evidence="1">DNA ligase (ATP)</fullName>
        <ecNumber evidence="1">6.5.1.1</ecNumber>
    </recommendedName>
</protein>
<dbReference type="PROSITE" id="PS50160">
    <property type="entry name" value="DNA_LIGASE_A3"/>
    <property type="match status" value="1"/>
</dbReference>
<dbReference type="CDD" id="cd07897">
    <property type="entry name" value="Adenylation_DNA_ligase_Bac1"/>
    <property type="match status" value="1"/>
</dbReference>